<dbReference type="NCBIfam" id="TIGR01614">
    <property type="entry name" value="PME_inhib"/>
    <property type="match status" value="1"/>
</dbReference>
<evidence type="ECO:0000259" key="5">
    <source>
        <dbReference type="SMART" id="SM00856"/>
    </source>
</evidence>
<dbReference type="Proteomes" id="UP000623129">
    <property type="component" value="Unassembled WGS sequence"/>
</dbReference>
<evidence type="ECO:0000256" key="2">
    <source>
        <dbReference type="ARBA" id="ARBA00023157"/>
    </source>
</evidence>
<dbReference type="PANTHER" id="PTHR35357:SF8">
    <property type="entry name" value="OS01G0111000 PROTEIN"/>
    <property type="match status" value="1"/>
</dbReference>
<dbReference type="SUPFAM" id="SSF101148">
    <property type="entry name" value="Plant invertase/pectin methylesterase inhibitor"/>
    <property type="match status" value="1"/>
</dbReference>
<feature type="signal peptide" evidence="4">
    <location>
        <begin position="1"/>
        <end position="26"/>
    </location>
</feature>
<evidence type="ECO:0000256" key="4">
    <source>
        <dbReference type="SAM" id="SignalP"/>
    </source>
</evidence>
<protein>
    <submittedName>
        <fullName evidence="6">Plant invertase/pectin methylesterase inhibitor</fullName>
    </submittedName>
</protein>
<keyword evidence="7" id="KW-1185">Reference proteome</keyword>
<dbReference type="SMART" id="SM00856">
    <property type="entry name" value="PMEI"/>
    <property type="match status" value="1"/>
</dbReference>
<reference evidence="6" key="1">
    <citation type="submission" date="2020-01" db="EMBL/GenBank/DDBJ databases">
        <title>Genome sequence of Kobresia littledalei, the first chromosome-level genome in the family Cyperaceae.</title>
        <authorList>
            <person name="Qu G."/>
        </authorList>
    </citation>
    <scope>NUCLEOTIDE SEQUENCE</scope>
    <source>
        <strain evidence="6">C.B.Clarke</strain>
        <tissue evidence="6">Leaf</tissue>
    </source>
</reference>
<sequence length="181" mass="20007">MINTTYLARLVILILLLLESIRNTSADEQLIHTVCKETPSPDACESILLADPRGVLSHTRKDLAIVAVDATISAATSANRNAGYMAGQYSGSPQGEPLAQCEQLYLMLVIDLQSVKAMLKVSSFEEAYQAASDVWKIPDACDNEFATRRLSSLLKRRNKELNQKISLCVNLAYQMIDEGHY</sequence>
<gene>
    <name evidence="6" type="ORF">FCM35_KLT16420</name>
</gene>
<proteinExistence type="inferred from homology"/>
<accession>A0A833RCP6</accession>
<dbReference type="Pfam" id="PF04043">
    <property type="entry name" value="PMEI"/>
    <property type="match status" value="1"/>
</dbReference>
<dbReference type="PANTHER" id="PTHR35357">
    <property type="entry name" value="OS02G0537100 PROTEIN"/>
    <property type="match status" value="1"/>
</dbReference>
<comment type="similarity">
    <text evidence="3">Belongs to the PMEI family.</text>
</comment>
<dbReference type="InterPro" id="IPR035513">
    <property type="entry name" value="Invertase/methylesterase_inhib"/>
</dbReference>
<name>A0A833RCP6_9POAL</name>
<dbReference type="GO" id="GO:0004857">
    <property type="term" value="F:enzyme inhibitor activity"/>
    <property type="evidence" value="ECO:0007669"/>
    <property type="project" value="InterPro"/>
</dbReference>
<feature type="domain" description="Pectinesterase inhibitor" evidence="5">
    <location>
        <begin position="26"/>
        <end position="171"/>
    </location>
</feature>
<keyword evidence="2" id="KW-1015">Disulfide bond</keyword>
<dbReference type="AlphaFoldDB" id="A0A833RCP6"/>
<keyword evidence="1 4" id="KW-0732">Signal</keyword>
<evidence type="ECO:0000313" key="7">
    <source>
        <dbReference type="Proteomes" id="UP000623129"/>
    </source>
</evidence>
<organism evidence="6 7">
    <name type="scientific">Carex littledalei</name>
    <dbReference type="NCBI Taxonomy" id="544730"/>
    <lineage>
        <taxon>Eukaryota</taxon>
        <taxon>Viridiplantae</taxon>
        <taxon>Streptophyta</taxon>
        <taxon>Embryophyta</taxon>
        <taxon>Tracheophyta</taxon>
        <taxon>Spermatophyta</taxon>
        <taxon>Magnoliopsida</taxon>
        <taxon>Liliopsida</taxon>
        <taxon>Poales</taxon>
        <taxon>Cyperaceae</taxon>
        <taxon>Cyperoideae</taxon>
        <taxon>Cariceae</taxon>
        <taxon>Carex</taxon>
        <taxon>Carex subgen. Euthyceras</taxon>
    </lineage>
</organism>
<dbReference type="Gene3D" id="1.20.140.40">
    <property type="entry name" value="Invertase/pectin methylesterase inhibitor family protein"/>
    <property type="match status" value="1"/>
</dbReference>
<dbReference type="InterPro" id="IPR006501">
    <property type="entry name" value="Pectinesterase_inhib_dom"/>
</dbReference>
<evidence type="ECO:0000256" key="3">
    <source>
        <dbReference type="ARBA" id="ARBA00038471"/>
    </source>
</evidence>
<dbReference type="OrthoDB" id="764172at2759"/>
<comment type="caution">
    <text evidence="6">The sequence shown here is derived from an EMBL/GenBank/DDBJ whole genome shotgun (WGS) entry which is preliminary data.</text>
</comment>
<evidence type="ECO:0000256" key="1">
    <source>
        <dbReference type="ARBA" id="ARBA00022729"/>
    </source>
</evidence>
<feature type="chain" id="PRO_5032684906" evidence="4">
    <location>
        <begin position="27"/>
        <end position="181"/>
    </location>
</feature>
<evidence type="ECO:0000313" key="6">
    <source>
        <dbReference type="EMBL" id="KAF3338949.1"/>
    </source>
</evidence>
<dbReference type="EMBL" id="SWLB01000004">
    <property type="protein sequence ID" value="KAF3338949.1"/>
    <property type="molecule type" value="Genomic_DNA"/>
</dbReference>